<dbReference type="PANTHER" id="PTHR31072">
    <property type="entry name" value="TRANSCRIPTION FACTOR TCP4-RELATED"/>
    <property type="match status" value="1"/>
</dbReference>
<dbReference type="AlphaFoldDB" id="A0A2C9ULX4"/>
<keyword evidence="2" id="KW-0805">Transcription regulation</keyword>
<keyword evidence="5" id="KW-0539">Nucleus</keyword>
<dbReference type="GO" id="GO:0043565">
    <property type="term" value="F:sequence-specific DNA binding"/>
    <property type="evidence" value="ECO:0000318"/>
    <property type="project" value="GO_Central"/>
</dbReference>
<dbReference type="Gramene" id="Manes.14G086500.1.v8.1">
    <property type="protein sequence ID" value="Manes.14G086500.1.v8.1.CDS.1"/>
    <property type="gene ID" value="Manes.14G086500.v8.1"/>
</dbReference>
<proteinExistence type="predicted"/>
<name>A0A2C9ULX4_MANES</name>
<dbReference type="GO" id="GO:0005634">
    <property type="term" value="C:nucleus"/>
    <property type="evidence" value="ECO:0000318"/>
    <property type="project" value="GO_Central"/>
</dbReference>
<dbReference type="OMA" id="QFNHIQF"/>
<feature type="compositionally biased region" description="Low complexity" evidence="6">
    <location>
        <begin position="281"/>
        <end position="292"/>
    </location>
</feature>
<dbReference type="STRING" id="3983.A0A2C9ULX4"/>
<evidence type="ECO:0000256" key="3">
    <source>
        <dbReference type="ARBA" id="ARBA00023125"/>
    </source>
</evidence>
<comment type="caution">
    <text evidence="8">The sequence shown here is derived from an EMBL/GenBank/DDBJ whole genome shotgun (WGS) entry which is preliminary data.</text>
</comment>
<accession>A0A2C9ULX4</accession>
<dbReference type="InterPro" id="IPR005333">
    <property type="entry name" value="Transcription_factor_TCP"/>
</dbReference>
<evidence type="ECO:0000256" key="2">
    <source>
        <dbReference type="ARBA" id="ARBA00023015"/>
    </source>
</evidence>
<evidence type="ECO:0000313" key="8">
    <source>
        <dbReference type="EMBL" id="OAY31134.1"/>
    </source>
</evidence>
<dbReference type="Proteomes" id="UP000091857">
    <property type="component" value="Chromosome 14"/>
</dbReference>
<organism evidence="8 9">
    <name type="scientific">Manihot esculenta</name>
    <name type="common">Cassava</name>
    <name type="synonym">Jatropha manihot</name>
    <dbReference type="NCBI Taxonomy" id="3983"/>
    <lineage>
        <taxon>Eukaryota</taxon>
        <taxon>Viridiplantae</taxon>
        <taxon>Streptophyta</taxon>
        <taxon>Embryophyta</taxon>
        <taxon>Tracheophyta</taxon>
        <taxon>Spermatophyta</taxon>
        <taxon>Magnoliopsida</taxon>
        <taxon>eudicotyledons</taxon>
        <taxon>Gunneridae</taxon>
        <taxon>Pentapetalae</taxon>
        <taxon>rosids</taxon>
        <taxon>fabids</taxon>
        <taxon>Malpighiales</taxon>
        <taxon>Euphorbiaceae</taxon>
        <taxon>Crotonoideae</taxon>
        <taxon>Manihoteae</taxon>
        <taxon>Manihot</taxon>
    </lineage>
</organism>
<dbReference type="InterPro" id="IPR017887">
    <property type="entry name" value="TF_TCP_subgr"/>
</dbReference>
<dbReference type="OrthoDB" id="1889307at2759"/>
<evidence type="ECO:0000256" key="6">
    <source>
        <dbReference type="SAM" id="MobiDB-lite"/>
    </source>
</evidence>
<feature type="region of interest" description="Disordered" evidence="6">
    <location>
        <begin position="365"/>
        <end position="387"/>
    </location>
</feature>
<dbReference type="EMBL" id="CM004400">
    <property type="protein sequence ID" value="OAY31134.1"/>
    <property type="molecule type" value="Genomic_DNA"/>
</dbReference>
<feature type="domain" description="TCP" evidence="7">
    <location>
        <begin position="53"/>
        <end position="111"/>
    </location>
</feature>
<keyword evidence="3" id="KW-0238">DNA-binding</keyword>
<evidence type="ECO:0000256" key="4">
    <source>
        <dbReference type="ARBA" id="ARBA00023163"/>
    </source>
</evidence>
<protein>
    <recommendedName>
        <fullName evidence="7">TCP domain-containing protein</fullName>
    </recommendedName>
</protein>
<dbReference type="SMR" id="A0A2C9ULX4"/>
<evidence type="ECO:0000256" key="1">
    <source>
        <dbReference type="ARBA" id="ARBA00004123"/>
    </source>
</evidence>
<sequence>MSRSSREKDFQAKQEVCAADDNKFTKAVPSTSSRQWSAFRNPRIVRVSRSFGGKDRHSKVCTVKGLRDRRIRLSVPTAVQLYDLQDRLGLSQPSKVIDWLIDATKDDIDKLPPLVMPQGFGQFVHPQHMLLSHEPNSSLVPNFFDANSASYKDGGFYSLGININSSLDENHRETVAKSKYWEAAEASARSGRSNEVERIVEKGKWIKTNEQENQGGFSNYNPPEQASAQMFFPLTSSSHSSLPGLPNNPLPFNPYYHWDASNLSLSHQFPTPGFQTQTETSLSNNVPLPSSSQSPFSSASQFFLCPQVTMPSLFPQYPPYATTHIENESREINHFQLLSSGSQHILPSSRATSLPMKNLSLTVNPGFAQSHQSKNVRQPDEEDNPDS</sequence>
<evidence type="ECO:0000313" key="9">
    <source>
        <dbReference type="Proteomes" id="UP000091857"/>
    </source>
</evidence>
<keyword evidence="9" id="KW-1185">Reference proteome</keyword>
<feature type="compositionally biased region" description="Polar residues" evidence="6">
    <location>
        <begin position="365"/>
        <end position="376"/>
    </location>
</feature>
<keyword evidence="4" id="KW-0804">Transcription</keyword>
<dbReference type="PANTHER" id="PTHR31072:SF252">
    <property type="entry name" value="TRANSCRIPTION FACTOR TCP17"/>
    <property type="match status" value="1"/>
</dbReference>
<reference evidence="9" key="1">
    <citation type="journal article" date="2016" name="Nat. Biotechnol.">
        <title>Sequencing wild and cultivated cassava and related species reveals extensive interspecific hybridization and genetic diversity.</title>
        <authorList>
            <person name="Bredeson J.V."/>
            <person name="Lyons J.B."/>
            <person name="Prochnik S.E."/>
            <person name="Wu G.A."/>
            <person name="Ha C.M."/>
            <person name="Edsinger-Gonzales E."/>
            <person name="Grimwood J."/>
            <person name="Schmutz J."/>
            <person name="Rabbi I.Y."/>
            <person name="Egesi C."/>
            <person name="Nauluvula P."/>
            <person name="Lebot V."/>
            <person name="Ndunguru J."/>
            <person name="Mkamilo G."/>
            <person name="Bart R.S."/>
            <person name="Setter T.L."/>
            <person name="Gleadow R.M."/>
            <person name="Kulakow P."/>
            <person name="Ferguson M.E."/>
            <person name="Rounsley S."/>
            <person name="Rokhsar D.S."/>
        </authorList>
    </citation>
    <scope>NUCLEOTIDE SEQUENCE [LARGE SCALE GENOMIC DNA]</scope>
    <source>
        <strain evidence="9">cv. AM560-2</strain>
    </source>
</reference>
<dbReference type="Pfam" id="PF03634">
    <property type="entry name" value="TCP"/>
    <property type="match status" value="1"/>
</dbReference>
<feature type="region of interest" description="Disordered" evidence="6">
    <location>
        <begin position="270"/>
        <end position="292"/>
    </location>
</feature>
<evidence type="ECO:0000256" key="5">
    <source>
        <dbReference type="ARBA" id="ARBA00023242"/>
    </source>
</evidence>
<gene>
    <name evidence="8" type="ORF">MANES_14G086500v8</name>
</gene>
<feature type="compositionally biased region" description="Polar residues" evidence="6">
    <location>
        <begin position="270"/>
        <end position="280"/>
    </location>
</feature>
<dbReference type="GO" id="GO:0003700">
    <property type="term" value="F:DNA-binding transcription factor activity"/>
    <property type="evidence" value="ECO:0000318"/>
    <property type="project" value="GO_Central"/>
</dbReference>
<comment type="subcellular location">
    <subcellularLocation>
        <location evidence="1">Nucleus</location>
    </subcellularLocation>
</comment>
<dbReference type="PROSITE" id="PS51369">
    <property type="entry name" value="TCP"/>
    <property type="match status" value="1"/>
</dbReference>
<evidence type="ECO:0000259" key="7">
    <source>
        <dbReference type="PROSITE" id="PS51369"/>
    </source>
</evidence>